<feature type="transmembrane region" description="Helical" evidence="7">
    <location>
        <begin position="610"/>
        <end position="634"/>
    </location>
</feature>
<evidence type="ECO:0000313" key="9">
    <source>
        <dbReference type="EMBL" id="KAK3400704.1"/>
    </source>
</evidence>
<evidence type="ECO:0000256" key="2">
    <source>
        <dbReference type="ARBA" id="ARBA00008066"/>
    </source>
</evidence>
<keyword evidence="10" id="KW-1185">Reference proteome</keyword>
<sequence>MSDKSDKSVNSLTSQERREAEAQVVAEHLPAGYTAEFDAEHPNETSQDGSEASPKTKTASPVRGGGERSSSTRTRSTTPTPNLEGGTSSLRLQGGDIHRDLFKIDASARLQQLHRRANTFHTPRELSQSRDPDVPMTVSDQLAPGGFRRAFLVHQQKHGPNNFLAARMPITRNFVEFLDLYGSFAGEDLADSDNEEAIEDESEAEREEQREVEEEARIGETTALLGRRLSHRLPKARTSATAGTTKTFFTLIKAFVGTGIMFLPKAFANGGLLFSSLAMVFVSAVTMIAFHLLLQCKSHLRGSAQGYGEIGAAISGEWMRQLILASITLSQLGFVCAGIVFVAENLTSFLNAVTSGPSPPLGSVALIALQVALLVPLSWIRNISKLGPAALLADACILIGVSYIYQFDFRALSQHGMHPTVQLFNPERYTLMIGSAIFTFEGIGLILPIQSSMASPHRFEYLLGIVMILITLVFTSVGALCYATFGSETEIEIINNFPQTSPLVNAVQFLYSVAVLVGTPVQLFPALRIIEGKIFHPHKSGKRDPKTKWIKNVFRLGLVAFCGVVSVLGTGNLDKFVALIGSTACVPLVYVYPAYLHYKGVASTKWGRVGDVVMMVLGMVCMVYTTAVTVYYSFM</sequence>
<dbReference type="PANTHER" id="PTHR22950:SF332">
    <property type="entry name" value="AMINO ACID TRANSPORTER (EUROFUNG)"/>
    <property type="match status" value="1"/>
</dbReference>
<feature type="transmembrane region" description="Helical" evidence="7">
    <location>
        <begin position="361"/>
        <end position="379"/>
    </location>
</feature>
<accession>A0AAE0UEQ9</accession>
<protein>
    <submittedName>
        <fullName evidence="9">Transmembrane amino acid transporter protein-domain-containing protein</fullName>
    </submittedName>
</protein>
<evidence type="ECO:0000256" key="7">
    <source>
        <dbReference type="SAM" id="Phobius"/>
    </source>
</evidence>
<feature type="transmembrane region" description="Helical" evidence="7">
    <location>
        <begin position="273"/>
        <end position="294"/>
    </location>
</feature>
<comment type="caution">
    <text evidence="9">The sequence shown here is derived from an EMBL/GenBank/DDBJ whole genome shotgun (WGS) entry which is preliminary data.</text>
</comment>
<feature type="transmembrane region" description="Helical" evidence="7">
    <location>
        <begin position="552"/>
        <end position="570"/>
    </location>
</feature>
<evidence type="ECO:0000256" key="5">
    <source>
        <dbReference type="ARBA" id="ARBA00023136"/>
    </source>
</evidence>
<evidence type="ECO:0000313" key="10">
    <source>
        <dbReference type="Proteomes" id="UP001281003"/>
    </source>
</evidence>
<organism evidence="9 10">
    <name type="scientific">Sordaria brevicollis</name>
    <dbReference type="NCBI Taxonomy" id="83679"/>
    <lineage>
        <taxon>Eukaryota</taxon>
        <taxon>Fungi</taxon>
        <taxon>Dikarya</taxon>
        <taxon>Ascomycota</taxon>
        <taxon>Pezizomycotina</taxon>
        <taxon>Sordariomycetes</taxon>
        <taxon>Sordariomycetidae</taxon>
        <taxon>Sordariales</taxon>
        <taxon>Sordariaceae</taxon>
        <taxon>Sordaria</taxon>
    </lineage>
</organism>
<feature type="compositionally biased region" description="Low complexity" evidence="6">
    <location>
        <begin position="68"/>
        <end position="78"/>
    </location>
</feature>
<dbReference type="EMBL" id="JAUTDP010000003">
    <property type="protein sequence ID" value="KAK3400704.1"/>
    <property type="molecule type" value="Genomic_DNA"/>
</dbReference>
<dbReference type="Pfam" id="PF01490">
    <property type="entry name" value="Aa_trans"/>
    <property type="match status" value="1"/>
</dbReference>
<feature type="region of interest" description="Disordered" evidence="6">
    <location>
        <begin position="1"/>
        <end position="92"/>
    </location>
</feature>
<feature type="transmembrane region" description="Helical" evidence="7">
    <location>
        <begin position="247"/>
        <end position="267"/>
    </location>
</feature>
<dbReference type="GO" id="GO:0005302">
    <property type="term" value="F:L-tyrosine transmembrane transporter activity"/>
    <property type="evidence" value="ECO:0007669"/>
    <property type="project" value="TreeGrafter"/>
</dbReference>
<feature type="transmembrane region" description="Helical" evidence="7">
    <location>
        <begin position="386"/>
        <end position="405"/>
    </location>
</feature>
<evidence type="ECO:0000256" key="4">
    <source>
        <dbReference type="ARBA" id="ARBA00022989"/>
    </source>
</evidence>
<feature type="transmembrane region" description="Helical" evidence="7">
    <location>
        <begin position="322"/>
        <end position="341"/>
    </location>
</feature>
<feature type="domain" description="Amino acid transporter transmembrane" evidence="8">
    <location>
        <begin position="241"/>
        <end position="630"/>
    </location>
</feature>
<dbReference type="AlphaFoldDB" id="A0AAE0UEQ9"/>
<keyword evidence="3 7" id="KW-0812">Transmembrane</keyword>
<evidence type="ECO:0000256" key="3">
    <source>
        <dbReference type="ARBA" id="ARBA00022692"/>
    </source>
</evidence>
<reference evidence="9" key="2">
    <citation type="submission" date="2023-07" db="EMBL/GenBank/DDBJ databases">
        <authorList>
            <consortium name="Lawrence Berkeley National Laboratory"/>
            <person name="Haridas S."/>
            <person name="Hensen N."/>
            <person name="Bonometti L."/>
            <person name="Westerberg I."/>
            <person name="Brannstrom I.O."/>
            <person name="Guillou S."/>
            <person name="Cros-Aarteil S."/>
            <person name="Calhoun S."/>
            <person name="Kuo A."/>
            <person name="Mondo S."/>
            <person name="Pangilinan J."/>
            <person name="Riley R."/>
            <person name="LaButti K."/>
            <person name="Andreopoulos B."/>
            <person name="Lipzen A."/>
            <person name="Chen C."/>
            <person name="Yanf M."/>
            <person name="Daum C."/>
            <person name="Ng V."/>
            <person name="Clum A."/>
            <person name="Steindorff A."/>
            <person name="Ohm R."/>
            <person name="Martin F."/>
            <person name="Silar P."/>
            <person name="Natvig D."/>
            <person name="Lalanne C."/>
            <person name="Gautier V."/>
            <person name="Ament-velasquez S.L."/>
            <person name="Kruys A."/>
            <person name="Hutchinson M.I."/>
            <person name="Powell A.J."/>
            <person name="Barry K."/>
            <person name="Miller A.N."/>
            <person name="Grigoriev I.V."/>
            <person name="Debuchy R."/>
            <person name="Gladieux P."/>
            <person name="Thoren M.H."/>
            <person name="Johannesson H."/>
        </authorList>
    </citation>
    <scope>NUCLEOTIDE SEQUENCE</scope>
    <source>
        <strain evidence="9">FGSC 1904</strain>
    </source>
</reference>
<evidence type="ECO:0000259" key="8">
    <source>
        <dbReference type="Pfam" id="PF01490"/>
    </source>
</evidence>
<keyword evidence="5 7" id="KW-0472">Membrane</keyword>
<feature type="transmembrane region" description="Helical" evidence="7">
    <location>
        <begin position="461"/>
        <end position="485"/>
    </location>
</feature>
<comment type="similarity">
    <text evidence="2">Belongs to the amino acid/polyamine transporter 2 family.</text>
</comment>
<dbReference type="GO" id="GO:0005774">
    <property type="term" value="C:vacuolar membrane"/>
    <property type="evidence" value="ECO:0007669"/>
    <property type="project" value="TreeGrafter"/>
</dbReference>
<keyword evidence="4 7" id="KW-1133">Transmembrane helix</keyword>
<gene>
    <name evidence="9" type="ORF">B0T20DRAFT_151576</name>
</gene>
<dbReference type="InterPro" id="IPR013057">
    <property type="entry name" value="AA_transpt_TM"/>
</dbReference>
<feature type="compositionally biased region" description="Polar residues" evidence="6">
    <location>
        <begin position="79"/>
        <end position="91"/>
    </location>
</feature>
<dbReference type="PANTHER" id="PTHR22950">
    <property type="entry name" value="AMINO ACID TRANSPORTER"/>
    <property type="match status" value="1"/>
</dbReference>
<feature type="transmembrane region" description="Helical" evidence="7">
    <location>
        <begin position="509"/>
        <end position="531"/>
    </location>
</feature>
<name>A0AAE0UEQ9_SORBR</name>
<feature type="transmembrane region" description="Helical" evidence="7">
    <location>
        <begin position="429"/>
        <end position="449"/>
    </location>
</feature>
<feature type="transmembrane region" description="Helical" evidence="7">
    <location>
        <begin position="576"/>
        <end position="598"/>
    </location>
</feature>
<feature type="compositionally biased region" description="Polar residues" evidence="6">
    <location>
        <begin position="44"/>
        <end position="59"/>
    </location>
</feature>
<proteinExistence type="inferred from homology"/>
<evidence type="ECO:0000256" key="1">
    <source>
        <dbReference type="ARBA" id="ARBA00004141"/>
    </source>
</evidence>
<evidence type="ECO:0000256" key="6">
    <source>
        <dbReference type="SAM" id="MobiDB-lite"/>
    </source>
</evidence>
<feature type="region of interest" description="Disordered" evidence="6">
    <location>
        <begin position="192"/>
        <end position="212"/>
    </location>
</feature>
<reference evidence="9" key="1">
    <citation type="journal article" date="2023" name="Mol. Phylogenet. Evol.">
        <title>Genome-scale phylogeny and comparative genomics of the fungal order Sordariales.</title>
        <authorList>
            <person name="Hensen N."/>
            <person name="Bonometti L."/>
            <person name="Westerberg I."/>
            <person name="Brannstrom I.O."/>
            <person name="Guillou S."/>
            <person name="Cros-Aarteil S."/>
            <person name="Calhoun S."/>
            <person name="Haridas S."/>
            <person name="Kuo A."/>
            <person name="Mondo S."/>
            <person name="Pangilinan J."/>
            <person name="Riley R."/>
            <person name="LaButti K."/>
            <person name="Andreopoulos B."/>
            <person name="Lipzen A."/>
            <person name="Chen C."/>
            <person name="Yan M."/>
            <person name="Daum C."/>
            <person name="Ng V."/>
            <person name="Clum A."/>
            <person name="Steindorff A."/>
            <person name="Ohm R.A."/>
            <person name="Martin F."/>
            <person name="Silar P."/>
            <person name="Natvig D.O."/>
            <person name="Lalanne C."/>
            <person name="Gautier V."/>
            <person name="Ament-Velasquez S.L."/>
            <person name="Kruys A."/>
            <person name="Hutchinson M.I."/>
            <person name="Powell A.J."/>
            <person name="Barry K."/>
            <person name="Miller A.N."/>
            <person name="Grigoriev I.V."/>
            <person name="Debuchy R."/>
            <person name="Gladieux P."/>
            <person name="Hiltunen Thoren M."/>
            <person name="Johannesson H."/>
        </authorList>
    </citation>
    <scope>NUCLEOTIDE SEQUENCE</scope>
    <source>
        <strain evidence="9">FGSC 1904</strain>
    </source>
</reference>
<comment type="subcellular location">
    <subcellularLocation>
        <location evidence="1">Membrane</location>
        <topology evidence="1">Multi-pass membrane protein</topology>
    </subcellularLocation>
</comment>
<dbReference type="Proteomes" id="UP001281003">
    <property type="component" value="Unassembled WGS sequence"/>
</dbReference>